<dbReference type="STRING" id="33935.ADM90_02390"/>
<evidence type="ECO:0000256" key="5">
    <source>
        <dbReference type="SAM" id="SignalP"/>
    </source>
</evidence>
<dbReference type="SUPFAM" id="SSF53807">
    <property type="entry name" value="Helical backbone' metal receptor"/>
    <property type="match status" value="1"/>
</dbReference>
<keyword evidence="3" id="KW-0813">Transport</keyword>
<dbReference type="GO" id="GO:1901678">
    <property type="term" value="P:iron coordination entity transport"/>
    <property type="evidence" value="ECO:0007669"/>
    <property type="project" value="UniProtKB-ARBA"/>
</dbReference>
<protein>
    <submittedName>
        <fullName evidence="7">Ferrichrome-binding protein</fullName>
    </submittedName>
</protein>
<dbReference type="InterPro" id="IPR051313">
    <property type="entry name" value="Bact_iron-sidero_bind"/>
</dbReference>
<dbReference type="GO" id="GO:0005886">
    <property type="term" value="C:plasma membrane"/>
    <property type="evidence" value="ECO:0007669"/>
    <property type="project" value="UniProtKB-SubCell"/>
</dbReference>
<evidence type="ECO:0000256" key="1">
    <source>
        <dbReference type="ARBA" id="ARBA00004193"/>
    </source>
</evidence>
<dbReference type="Proteomes" id="UP000037977">
    <property type="component" value="Unassembled WGS sequence"/>
</dbReference>
<comment type="caution">
    <text evidence="7">The sequence shown here is derived from an EMBL/GenBank/DDBJ whole genome shotgun (WGS) entry which is preliminary data.</text>
</comment>
<comment type="subcellular location">
    <subcellularLocation>
        <location evidence="1">Cell membrane</location>
        <topology evidence="1">Lipid-anchor</topology>
    </subcellularLocation>
</comment>
<dbReference type="Pfam" id="PF01497">
    <property type="entry name" value="Peripla_BP_2"/>
    <property type="match status" value="1"/>
</dbReference>
<dbReference type="GO" id="GO:0030288">
    <property type="term" value="C:outer membrane-bounded periplasmic space"/>
    <property type="evidence" value="ECO:0007669"/>
    <property type="project" value="TreeGrafter"/>
</dbReference>
<accession>A0A0N0CX17</accession>
<keyword evidence="4 5" id="KW-0732">Signal</keyword>
<sequence length="327" mass="36992">MIIIYGGKDMKKLNRHMLICSLFLLIGMLLAACSSSNDETNEEETTKTEATTRMYKDYLDHEVEIPVNPERVVYHGEGYGDVLALDAKTVGAGFSWITNYAWENRVKDVEDVGFPINVEKTLELKPDLIIIATSDEKTYEQLSKIAPTIVLDTFAPIEERLAELGEIFNKKQEAADWLNNYKEKADTMWKSLVDEGVIKENETATVLTYYPGDRLFVMARTGLSQVLYDSNILKPGDKIQQILDEETGFAEISTELLPDYAGDHIFVLTPVVDDAKQSTEEMMESSIWKNLPAVKNGHVYTIDIQKSDSDASTREWLLTQIPTMLKK</sequence>
<feature type="domain" description="Fe/B12 periplasmic-binding" evidence="6">
    <location>
        <begin position="70"/>
        <end position="327"/>
    </location>
</feature>
<reference evidence="7 8" key="1">
    <citation type="submission" date="2015-07" db="EMBL/GenBank/DDBJ databases">
        <title>Genome sequencing project for genomic taxonomy and phylogenomics of Bacillus-like bacteria.</title>
        <authorList>
            <person name="Liu B."/>
            <person name="Wang J."/>
            <person name="Zhu Y."/>
            <person name="Liu G."/>
            <person name="Chen Q."/>
            <person name="Chen Z."/>
            <person name="Che J."/>
            <person name="Ge C."/>
            <person name="Shi H."/>
            <person name="Pan Z."/>
            <person name="Liu X."/>
        </authorList>
    </citation>
    <scope>NUCLEOTIDE SEQUENCE [LARGE SCALE GENOMIC DNA]</scope>
    <source>
        <strain evidence="7 8">DSM 54</strain>
    </source>
</reference>
<organism evidence="7 8">
    <name type="scientific">Lysinibacillus macroides</name>
    <dbReference type="NCBI Taxonomy" id="33935"/>
    <lineage>
        <taxon>Bacteria</taxon>
        <taxon>Bacillati</taxon>
        <taxon>Bacillota</taxon>
        <taxon>Bacilli</taxon>
        <taxon>Bacillales</taxon>
        <taxon>Bacillaceae</taxon>
        <taxon>Lysinibacillus</taxon>
    </lineage>
</organism>
<dbReference type="InterPro" id="IPR002491">
    <property type="entry name" value="ABC_transptr_periplasmic_BD"/>
</dbReference>
<evidence type="ECO:0000256" key="3">
    <source>
        <dbReference type="ARBA" id="ARBA00022448"/>
    </source>
</evidence>
<evidence type="ECO:0000256" key="4">
    <source>
        <dbReference type="ARBA" id="ARBA00022729"/>
    </source>
</evidence>
<evidence type="ECO:0000313" key="7">
    <source>
        <dbReference type="EMBL" id="KOY83767.1"/>
    </source>
</evidence>
<feature type="signal peptide" evidence="5">
    <location>
        <begin position="1"/>
        <end position="31"/>
    </location>
</feature>
<gene>
    <name evidence="7" type="ORF">ADM90_02390</name>
</gene>
<proteinExistence type="inferred from homology"/>
<dbReference type="PROSITE" id="PS50983">
    <property type="entry name" value="FE_B12_PBP"/>
    <property type="match status" value="1"/>
</dbReference>
<evidence type="ECO:0000259" key="6">
    <source>
        <dbReference type="PROSITE" id="PS50983"/>
    </source>
</evidence>
<dbReference type="Gene3D" id="3.40.50.1980">
    <property type="entry name" value="Nitrogenase molybdenum iron protein domain"/>
    <property type="match status" value="2"/>
</dbReference>
<dbReference type="PANTHER" id="PTHR30532">
    <property type="entry name" value="IRON III DICITRATE-BINDING PERIPLASMIC PROTEIN"/>
    <property type="match status" value="1"/>
</dbReference>
<evidence type="ECO:0000313" key="8">
    <source>
        <dbReference type="Proteomes" id="UP000037977"/>
    </source>
</evidence>
<dbReference type="PATRIC" id="fig|33935.3.peg.4671"/>
<dbReference type="EMBL" id="LGCI01000003">
    <property type="protein sequence ID" value="KOY83767.1"/>
    <property type="molecule type" value="Genomic_DNA"/>
</dbReference>
<keyword evidence="8" id="KW-1185">Reference proteome</keyword>
<evidence type="ECO:0000256" key="2">
    <source>
        <dbReference type="ARBA" id="ARBA00008814"/>
    </source>
</evidence>
<name>A0A0N0CX17_9BACI</name>
<dbReference type="PANTHER" id="PTHR30532:SF26">
    <property type="entry name" value="IRON(3+)-HYDROXAMATE-BINDING PROTEIN FHUD"/>
    <property type="match status" value="1"/>
</dbReference>
<comment type="similarity">
    <text evidence="2">Belongs to the bacterial solute-binding protein 8 family.</text>
</comment>
<feature type="chain" id="PRO_5038904156" evidence="5">
    <location>
        <begin position="32"/>
        <end position="327"/>
    </location>
</feature>
<dbReference type="AlphaFoldDB" id="A0A0N0CX17"/>